<dbReference type="AlphaFoldDB" id="A0A1Y6FGQ0"/>
<feature type="signal peptide" evidence="3">
    <location>
        <begin position="1"/>
        <end position="25"/>
    </location>
</feature>
<gene>
    <name evidence="4" type="ORF">SAMN06297468_2341</name>
</gene>
<sequence length="230" mass="24938">MKLITKTLAAVGLATAAMASMPASAQVQGNIATVNTPGVIINTTAFQNAYQQIGTTYKTQLDTMVQRNQERQTLLQQLDTNGDNQLDEAEQQAAQNSQQATRIGAIDQELQQLSNQVDGARIYAIEQILRQYSPALQEVVTQRQIQMVVSPDAVIYAPQQANITQQVATALNAKVASVQVVPPQDWQPTRNAVGMFQQIQQALMTAQAIQQAQAAQQGAQQPNNQAPTGR</sequence>
<reference evidence="5" key="1">
    <citation type="submission" date="2017-04" db="EMBL/GenBank/DDBJ databases">
        <authorList>
            <person name="Varghese N."/>
            <person name="Submissions S."/>
        </authorList>
    </citation>
    <scope>NUCLEOTIDE SEQUENCE [LARGE SCALE GENOMIC DNA]</scope>
</reference>
<evidence type="ECO:0000256" key="3">
    <source>
        <dbReference type="SAM" id="SignalP"/>
    </source>
</evidence>
<dbReference type="PANTHER" id="PTHR35089">
    <property type="entry name" value="CHAPERONE PROTEIN SKP"/>
    <property type="match status" value="1"/>
</dbReference>
<dbReference type="InterPro" id="IPR005632">
    <property type="entry name" value="Chaperone_Skp"/>
</dbReference>
<dbReference type="GO" id="GO:0050821">
    <property type="term" value="P:protein stabilization"/>
    <property type="evidence" value="ECO:0007669"/>
    <property type="project" value="TreeGrafter"/>
</dbReference>
<accession>A0A1Y6FGQ0</accession>
<dbReference type="GO" id="GO:0005829">
    <property type="term" value="C:cytosol"/>
    <property type="evidence" value="ECO:0007669"/>
    <property type="project" value="TreeGrafter"/>
</dbReference>
<dbReference type="InterPro" id="IPR024930">
    <property type="entry name" value="Skp_dom_sf"/>
</dbReference>
<keyword evidence="5" id="KW-1185">Reference proteome</keyword>
<dbReference type="SMART" id="SM00935">
    <property type="entry name" value="OmpH"/>
    <property type="match status" value="1"/>
</dbReference>
<evidence type="ECO:0000256" key="1">
    <source>
        <dbReference type="ARBA" id="ARBA00009091"/>
    </source>
</evidence>
<dbReference type="RefSeq" id="WP_086438244.1">
    <property type="nucleotide sequence ID" value="NZ_FXWG01000003.1"/>
</dbReference>
<dbReference type="Pfam" id="PF03938">
    <property type="entry name" value="OmpH"/>
    <property type="match status" value="1"/>
</dbReference>
<dbReference type="Gene3D" id="3.30.910.20">
    <property type="entry name" value="Skp domain"/>
    <property type="match status" value="1"/>
</dbReference>
<protein>
    <submittedName>
        <fullName evidence="4">Periplasmic chaperone for outer membrane proteins Skp</fullName>
    </submittedName>
</protein>
<feature type="chain" id="PRO_5012983740" evidence="3">
    <location>
        <begin position="26"/>
        <end position="230"/>
    </location>
</feature>
<dbReference type="Proteomes" id="UP000194420">
    <property type="component" value="Unassembled WGS sequence"/>
</dbReference>
<dbReference type="PANTHER" id="PTHR35089:SF1">
    <property type="entry name" value="CHAPERONE PROTEIN SKP"/>
    <property type="match status" value="1"/>
</dbReference>
<dbReference type="GO" id="GO:0051082">
    <property type="term" value="F:unfolded protein binding"/>
    <property type="evidence" value="ECO:0007669"/>
    <property type="project" value="InterPro"/>
</dbReference>
<comment type="similarity">
    <text evidence="1">Belongs to the Skp family.</text>
</comment>
<dbReference type="OrthoDB" id="7427936at2"/>
<evidence type="ECO:0000256" key="2">
    <source>
        <dbReference type="ARBA" id="ARBA00022729"/>
    </source>
</evidence>
<evidence type="ECO:0000313" key="5">
    <source>
        <dbReference type="Proteomes" id="UP000194420"/>
    </source>
</evidence>
<keyword evidence="2 3" id="KW-0732">Signal</keyword>
<proteinExistence type="inferred from homology"/>
<evidence type="ECO:0000313" key="4">
    <source>
        <dbReference type="EMBL" id="SMQ73859.1"/>
    </source>
</evidence>
<organism evidence="4 5">
    <name type="scientific">Altererythrobacter xiamenensis</name>
    <dbReference type="NCBI Taxonomy" id="1316679"/>
    <lineage>
        <taxon>Bacteria</taxon>
        <taxon>Pseudomonadati</taxon>
        <taxon>Pseudomonadota</taxon>
        <taxon>Alphaproteobacteria</taxon>
        <taxon>Sphingomonadales</taxon>
        <taxon>Erythrobacteraceae</taxon>
        <taxon>Altererythrobacter</taxon>
    </lineage>
</organism>
<dbReference type="EMBL" id="FXWG01000003">
    <property type="protein sequence ID" value="SMQ73859.1"/>
    <property type="molecule type" value="Genomic_DNA"/>
</dbReference>
<name>A0A1Y6FGQ0_9SPHN</name>
<dbReference type="SUPFAM" id="SSF111384">
    <property type="entry name" value="OmpH-like"/>
    <property type="match status" value="1"/>
</dbReference>